<evidence type="ECO:0000313" key="3">
    <source>
        <dbReference type="Proteomes" id="UP000050975"/>
    </source>
</evidence>
<proteinExistence type="predicted"/>
<dbReference type="EMBL" id="LJVE01000055">
    <property type="protein sequence ID" value="KPL14341.1"/>
    <property type="molecule type" value="Genomic_DNA"/>
</dbReference>
<evidence type="ECO:0000259" key="1">
    <source>
        <dbReference type="Pfam" id="PF18962"/>
    </source>
</evidence>
<accession>A0A0S8K0E2</accession>
<dbReference type="InterPro" id="IPR026444">
    <property type="entry name" value="Secre_tail"/>
</dbReference>
<dbReference type="Pfam" id="PF18962">
    <property type="entry name" value="Por_Secre_tail"/>
    <property type="match status" value="1"/>
</dbReference>
<dbReference type="AlphaFoldDB" id="A0A0S8K0E2"/>
<name>A0A0S8K0E2_UNCW3</name>
<sequence length="229" mass="23195">MGSGGGGGRLSVLDGIGGNGGSAVSLRCCLVELDSSSITVNGQIGYDGSVEAGGGGAGGGILIWADTVHIHDCAMNANGANGGNTMGFGGGGGAGGGRIKILYTALLDTTGLSLSTQKGLGGIADMGTNGDSGTVGTIYIDQYTGLTEFSIAVPPMIKIQPNPVRQVAWISIEKAPAELLMYDACGRCVRKLLLSRKTESINLGVLRSGVYFLRSQSSAEPVKKIILIE</sequence>
<organism evidence="2 3">
    <name type="scientific">candidate division WOR_3 bacterium SM1_77</name>
    <dbReference type="NCBI Taxonomy" id="1703778"/>
    <lineage>
        <taxon>Bacteria</taxon>
        <taxon>Bacteria division WOR-3</taxon>
    </lineage>
</organism>
<evidence type="ECO:0000313" key="2">
    <source>
        <dbReference type="EMBL" id="KPL14341.1"/>
    </source>
</evidence>
<protein>
    <recommendedName>
        <fullName evidence="1">Secretion system C-terminal sorting domain-containing protein</fullName>
    </recommendedName>
</protein>
<comment type="caution">
    <text evidence="2">The sequence shown here is derived from an EMBL/GenBank/DDBJ whole genome shotgun (WGS) entry which is preliminary data.</text>
</comment>
<dbReference type="Proteomes" id="UP000050975">
    <property type="component" value="Unassembled WGS sequence"/>
</dbReference>
<reference evidence="2 3" key="1">
    <citation type="journal article" date="2015" name="Microbiome">
        <title>Genomic resolution of linkages in carbon, nitrogen, and sulfur cycling among widespread estuary sediment bacteria.</title>
        <authorList>
            <person name="Baker B.J."/>
            <person name="Lazar C.S."/>
            <person name="Teske A.P."/>
            <person name="Dick G.J."/>
        </authorList>
    </citation>
    <scope>NUCLEOTIDE SEQUENCE [LARGE SCALE GENOMIC DNA]</scope>
    <source>
        <strain evidence="2">SM1_77</strain>
    </source>
</reference>
<gene>
    <name evidence="2" type="ORF">AMJ74_03605</name>
</gene>
<feature type="domain" description="Secretion system C-terminal sorting" evidence="1">
    <location>
        <begin position="161"/>
        <end position="226"/>
    </location>
</feature>